<dbReference type="RefSeq" id="WP_408089900.1">
    <property type="nucleotide sequence ID" value="NZ_JBELPY010000005.1"/>
</dbReference>
<dbReference type="EMBL" id="JBELPY010000005">
    <property type="protein sequence ID" value="MFL9834249.1"/>
    <property type="molecule type" value="Genomic_DNA"/>
</dbReference>
<organism evidence="1 2">
    <name type="scientific">Chryseobacterium terrae</name>
    <dbReference type="NCBI Taxonomy" id="3163299"/>
    <lineage>
        <taxon>Bacteria</taxon>
        <taxon>Pseudomonadati</taxon>
        <taxon>Bacteroidota</taxon>
        <taxon>Flavobacteriia</taxon>
        <taxon>Flavobacteriales</taxon>
        <taxon>Weeksellaceae</taxon>
        <taxon>Chryseobacterium group</taxon>
        <taxon>Chryseobacterium</taxon>
    </lineage>
</organism>
<accession>A0ABW8Y2D5</accession>
<comment type="caution">
    <text evidence="1">The sequence shown here is derived from an EMBL/GenBank/DDBJ whole genome shotgun (WGS) entry which is preliminary data.</text>
</comment>
<evidence type="ECO:0000313" key="1">
    <source>
        <dbReference type="EMBL" id="MFL9834249.1"/>
    </source>
</evidence>
<name>A0ABW8Y2D5_9FLAO</name>
<evidence type="ECO:0000313" key="2">
    <source>
        <dbReference type="Proteomes" id="UP001629058"/>
    </source>
</evidence>
<gene>
    <name evidence="1" type="ORF">ABS765_09445</name>
</gene>
<dbReference type="Proteomes" id="UP001629058">
    <property type="component" value="Unassembled WGS sequence"/>
</dbReference>
<reference evidence="1 2" key="1">
    <citation type="submission" date="2024-06" db="EMBL/GenBank/DDBJ databases">
        <authorList>
            <person name="Kaempfer P."/>
            <person name="Viver T."/>
        </authorList>
    </citation>
    <scope>NUCLEOTIDE SEQUENCE [LARGE SCALE GENOMIC DNA]</scope>
    <source>
        <strain evidence="1 2">ST-37</strain>
    </source>
</reference>
<protein>
    <submittedName>
        <fullName evidence="1">Uncharacterized protein</fullName>
    </submittedName>
</protein>
<proteinExistence type="predicted"/>
<sequence>MNQSEVNEIQELNSFKYAWYRNGKYSVNVKSYLTLGNGKANETETEEIWEIIPGEYKHIEIFISDKKYIHFDAQMKPFYEILDQVNKATENLALLLNEDKTIEKVENETEIIEKWEEIKRKELRFLQLVKESYNEIINIYDKEFQRIDDNIKANLLYQILFYPFPNTGVNFTSEGEFKEREFLSTLFPGEKIVYKTNYQFVENKDRFQMNIKGSHKSHTGDFDEIYANNYQKALNIPLEYDLMMEGEYIYNPDSVLLEIVFHVKEKLNEKMLYVCRYHIQLIP</sequence>
<keyword evidence="2" id="KW-1185">Reference proteome</keyword>